<dbReference type="Proteomes" id="UP001326715">
    <property type="component" value="Chromosome"/>
</dbReference>
<dbReference type="Pfam" id="PF16925">
    <property type="entry name" value="TetR_C_13"/>
    <property type="match status" value="1"/>
</dbReference>
<keyword evidence="2" id="KW-0238">DNA-binding</keyword>
<feature type="domain" description="Tetracyclin repressor-like C-terminal" evidence="5">
    <location>
        <begin position="93"/>
        <end position="183"/>
    </location>
</feature>
<keyword evidence="3" id="KW-0804">Transcription</keyword>
<reference evidence="7 9" key="2">
    <citation type="submission" date="2023-11" db="EMBL/GenBank/DDBJ databases">
        <title>MicrobeMod: A computational toolkit for identifying prokaryotic methylation and restriction-modification with nanopore sequencing.</title>
        <authorList>
            <person name="Crits-Christoph A."/>
            <person name="Kang S.C."/>
            <person name="Lee H."/>
            <person name="Ostrov N."/>
        </authorList>
    </citation>
    <scope>NUCLEOTIDE SEQUENCE [LARGE SCALE GENOMIC DNA]</scope>
    <source>
        <strain evidence="7 9">ATCC 23090</strain>
    </source>
</reference>
<dbReference type="PANTHER" id="PTHR47506:SF1">
    <property type="entry name" value="HTH-TYPE TRANSCRIPTIONAL REGULATOR YJDC"/>
    <property type="match status" value="1"/>
</dbReference>
<dbReference type="GO" id="GO:0003677">
    <property type="term" value="F:DNA binding"/>
    <property type="evidence" value="ECO:0007669"/>
    <property type="project" value="UniProtKB-KW"/>
</dbReference>
<keyword evidence="9" id="KW-1185">Reference proteome</keyword>
<dbReference type="InterPro" id="IPR011075">
    <property type="entry name" value="TetR_C"/>
</dbReference>
<sequence>MRGRPSIYDNNEALAKAQQVFWNKGYTATSLPDILQAIGIGAGSFYNAYKGGKKELFSKAIQQRREAFAAFKATLKQASAPLDLIKDFFRSIAAADQQTHMQGCIIVNTVVEMANLDEELEAEAVAILKEVEAMFTATIAAAQKDGHIKNQADPAILGRYLITLWNGINVTRRMYPDNTILAKQIEMQLQILN</sequence>
<name>A0A1K1SWQ1_9BACT</name>
<accession>A0A1K1SWQ1</accession>
<protein>
    <submittedName>
        <fullName evidence="7">TetR family transcriptional regulator C-terminal domain-containing protein</fullName>
    </submittedName>
    <submittedName>
        <fullName evidence="6">Transcriptional regulator, TetR family</fullName>
    </submittedName>
</protein>
<organism evidence="6 8">
    <name type="scientific">Chitinophaga sancti</name>
    <dbReference type="NCBI Taxonomy" id="1004"/>
    <lineage>
        <taxon>Bacteria</taxon>
        <taxon>Pseudomonadati</taxon>
        <taxon>Bacteroidota</taxon>
        <taxon>Chitinophagia</taxon>
        <taxon>Chitinophagales</taxon>
        <taxon>Chitinophagaceae</taxon>
        <taxon>Chitinophaga</taxon>
    </lineage>
</organism>
<dbReference type="InterPro" id="IPR001647">
    <property type="entry name" value="HTH_TetR"/>
</dbReference>
<proteinExistence type="predicted"/>
<keyword evidence="1" id="KW-0805">Transcription regulation</keyword>
<evidence type="ECO:0000256" key="1">
    <source>
        <dbReference type="ARBA" id="ARBA00023015"/>
    </source>
</evidence>
<dbReference type="Pfam" id="PF00440">
    <property type="entry name" value="TetR_N"/>
    <property type="match status" value="1"/>
</dbReference>
<gene>
    <name evidence="6" type="ORF">SAMN05661012_06302</name>
    <name evidence="7" type="ORF">SR876_07035</name>
</gene>
<dbReference type="RefSeq" id="WP_072366081.1">
    <property type="nucleotide sequence ID" value="NZ_CP139972.1"/>
</dbReference>
<dbReference type="Gene3D" id="1.10.357.10">
    <property type="entry name" value="Tetracycline Repressor, domain 2"/>
    <property type="match status" value="1"/>
</dbReference>
<dbReference type="AlphaFoldDB" id="A0A1K1SWQ1"/>
<feature type="domain" description="HTH tetR-type" evidence="4">
    <location>
        <begin position="14"/>
        <end position="58"/>
    </location>
</feature>
<dbReference type="Gene3D" id="1.10.10.60">
    <property type="entry name" value="Homeodomain-like"/>
    <property type="match status" value="1"/>
</dbReference>
<evidence type="ECO:0000313" key="9">
    <source>
        <dbReference type="Proteomes" id="UP001326715"/>
    </source>
</evidence>
<evidence type="ECO:0000313" key="6">
    <source>
        <dbReference type="EMBL" id="SFW88723.1"/>
    </source>
</evidence>
<dbReference type="STRING" id="1004.SAMN05661012_06302"/>
<dbReference type="SUPFAM" id="SSF46689">
    <property type="entry name" value="Homeodomain-like"/>
    <property type="match status" value="1"/>
</dbReference>
<dbReference type="InterPro" id="IPR036271">
    <property type="entry name" value="Tet_transcr_reg_TetR-rel_C_sf"/>
</dbReference>
<evidence type="ECO:0000256" key="3">
    <source>
        <dbReference type="ARBA" id="ARBA00023163"/>
    </source>
</evidence>
<dbReference type="InterPro" id="IPR009057">
    <property type="entry name" value="Homeodomain-like_sf"/>
</dbReference>
<evidence type="ECO:0000259" key="5">
    <source>
        <dbReference type="Pfam" id="PF16925"/>
    </source>
</evidence>
<evidence type="ECO:0000313" key="7">
    <source>
        <dbReference type="EMBL" id="WQG91247.1"/>
    </source>
</evidence>
<dbReference type="Proteomes" id="UP000183788">
    <property type="component" value="Unassembled WGS sequence"/>
</dbReference>
<dbReference type="OrthoDB" id="9795242at2"/>
<reference evidence="6 8" key="1">
    <citation type="submission" date="2016-11" db="EMBL/GenBank/DDBJ databases">
        <authorList>
            <person name="Jaros S."/>
            <person name="Januszkiewicz K."/>
            <person name="Wedrychowicz H."/>
        </authorList>
    </citation>
    <scope>NUCLEOTIDE SEQUENCE [LARGE SCALE GENOMIC DNA]</scope>
    <source>
        <strain evidence="6 8">DSM 784</strain>
    </source>
</reference>
<dbReference type="SUPFAM" id="SSF48498">
    <property type="entry name" value="Tetracyclin repressor-like, C-terminal domain"/>
    <property type="match status" value="1"/>
</dbReference>
<dbReference type="EMBL" id="FPIZ01000037">
    <property type="protein sequence ID" value="SFW88723.1"/>
    <property type="molecule type" value="Genomic_DNA"/>
</dbReference>
<dbReference type="EMBL" id="CP140154">
    <property type="protein sequence ID" value="WQG91247.1"/>
    <property type="molecule type" value="Genomic_DNA"/>
</dbReference>
<evidence type="ECO:0000259" key="4">
    <source>
        <dbReference type="Pfam" id="PF00440"/>
    </source>
</evidence>
<evidence type="ECO:0000313" key="8">
    <source>
        <dbReference type="Proteomes" id="UP000183788"/>
    </source>
</evidence>
<evidence type="ECO:0000256" key="2">
    <source>
        <dbReference type="ARBA" id="ARBA00023125"/>
    </source>
</evidence>
<dbReference type="PANTHER" id="PTHR47506">
    <property type="entry name" value="TRANSCRIPTIONAL REGULATORY PROTEIN"/>
    <property type="match status" value="1"/>
</dbReference>